<feature type="domain" description="Ig-like" evidence="7">
    <location>
        <begin position="256"/>
        <end position="321"/>
    </location>
</feature>
<comment type="subcellular location">
    <subcellularLocation>
        <location evidence="1">Membrane</location>
        <topology evidence="1">Single-pass type I membrane protein</topology>
    </subcellularLocation>
</comment>
<dbReference type="CDD" id="cd00096">
    <property type="entry name" value="Ig"/>
    <property type="match status" value="1"/>
</dbReference>
<name>A0A8S3QSE9_MYTED</name>
<dbReference type="EMBL" id="CAJPWZ010000722">
    <property type="protein sequence ID" value="CAG2199642.1"/>
    <property type="molecule type" value="Genomic_DNA"/>
</dbReference>
<dbReference type="SMART" id="SM00409">
    <property type="entry name" value="IG"/>
    <property type="match status" value="2"/>
</dbReference>
<evidence type="ECO:0000256" key="6">
    <source>
        <dbReference type="SAM" id="MobiDB-lite"/>
    </source>
</evidence>
<dbReference type="PANTHER" id="PTHR11640">
    <property type="entry name" value="NEPHRIN"/>
    <property type="match status" value="1"/>
</dbReference>
<dbReference type="PANTHER" id="PTHR11640:SF158">
    <property type="entry name" value="V-SET AND IMMUNOGLOBULIN DOMAIN-CONTAINING PROTEIN 10-LIKE 2"/>
    <property type="match status" value="1"/>
</dbReference>
<feature type="compositionally biased region" description="Basic and acidic residues" evidence="6">
    <location>
        <begin position="332"/>
        <end position="343"/>
    </location>
</feature>
<dbReference type="OrthoDB" id="6158624at2759"/>
<dbReference type="Proteomes" id="UP000683360">
    <property type="component" value="Unassembled WGS sequence"/>
</dbReference>
<dbReference type="Pfam" id="PF13927">
    <property type="entry name" value="Ig_3"/>
    <property type="match status" value="1"/>
</dbReference>
<reference evidence="8" key="1">
    <citation type="submission" date="2021-03" db="EMBL/GenBank/DDBJ databases">
        <authorList>
            <person name="Bekaert M."/>
        </authorList>
    </citation>
    <scope>NUCLEOTIDE SEQUENCE</scope>
</reference>
<keyword evidence="3" id="KW-1015">Disulfide bond</keyword>
<evidence type="ECO:0000256" key="1">
    <source>
        <dbReference type="ARBA" id="ARBA00004479"/>
    </source>
</evidence>
<evidence type="ECO:0000256" key="5">
    <source>
        <dbReference type="ARBA" id="ARBA00023319"/>
    </source>
</evidence>
<evidence type="ECO:0000313" key="9">
    <source>
        <dbReference type="Proteomes" id="UP000683360"/>
    </source>
</evidence>
<dbReference type="InterPro" id="IPR013783">
    <property type="entry name" value="Ig-like_fold"/>
</dbReference>
<feature type="region of interest" description="Disordered" evidence="6">
    <location>
        <begin position="332"/>
        <end position="353"/>
    </location>
</feature>
<dbReference type="AlphaFoldDB" id="A0A8S3QSE9"/>
<protein>
    <recommendedName>
        <fullName evidence="7">Ig-like domain-containing protein</fullName>
    </recommendedName>
</protein>
<keyword evidence="5" id="KW-0393">Immunoglobulin domain</keyword>
<dbReference type="InterPro" id="IPR051275">
    <property type="entry name" value="Cell_adhesion_signaling"/>
</dbReference>
<dbReference type="InterPro" id="IPR007110">
    <property type="entry name" value="Ig-like_dom"/>
</dbReference>
<accession>A0A8S3QSE9</accession>
<evidence type="ECO:0000259" key="7">
    <source>
        <dbReference type="PROSITE" id="PS50835"/>
    </source>
</evidence>
<organism evidence="8 9">
    <name type="scientific">Mytilus edulis</name>
    <name type="common">Blue mussel</name>
    <dbReference type="NCBI Taxonomy" id="6550"/>
    <lineage>
        <taxon>Eukaryota</taxon>
        <taxon>Metazoa</taxon>
        <taxon>Spiralia</taxon>
        <taxon>Lophotrochozoa</taxon>
        <taxon>Mollusca</taxon>
        <taxon>Bivalvia</taxon>
        <taxon>Autobranchia</taxon>
        <taxon>Pteriomorphia</taxon>
        <taxon>Mytilida</taxon>
        <taxon>Mytiloidea</taxon>
        <taxon>Mytilidae</taxon>
        <taxon>Mytilinae</taxon>
        <taxon>Mytilus</taxon>
    </lineage>
</organism>
<dbReference type="GO" id="GO:0005886">
    <property type="term" value="C:plasma membrane"/>
    <property type="evidence" value="ECO:0007669"/>
    <property type="project" value="TreeGrafter"/>
</dbReference>
<evidence type="ECO:0000313" key="8">
    <source>
        <dbReference type="EMBL" id="CAG2199642.1"/>
    </source>
</evidence>
<proteinExistence type="predicted"/>
<comment type="caution">
    <text evidence="8">The sequence shown here is derived from an EMBL/GenBank/DDBJ whole genome shotgun (WGS) entry which is preliminary data.</text>
</comment>
<evidence type="ECO:0000256" key="4">
    <source>
        <dbReference type="ARBA" id="ARBA00023180"/>
    </source>
</evidence>
<dbReference type="SUPFAM" id="SSF48726">
    <property type="entry name" value="Immunoglobulin"/>
    <property type="match status" value="1"/>
</dbReference>
<dbReference type="PROSITE" id="PS50835">
    <property type="entry name" value="IG_LIKE"/>
    <property type="match status" value="1"/>
</dbReference>
<gene>
    <name evidence="8" type="ORF">MEDL_14330</name>
</gene>
<keyword evidence="4" id="KW-0325">Glycoprotein</keyword>
<keyword evidence="9" id="KW-1185">Reference proteome</keyword>
<sequence length="353" mass="40418">MNDINVVNGINIYMNDNITASAGEDDIEIKCAYTCRHRDYSFGEYLRGRVTMTNITQESTEATTILNELKCTDQNQYRCKVTYLNKDNEVDSEISLPTTIIVTAKERKPHISNFTRKTIKLRSILTNMTNDVINRTEIYREGDIVTFVCTGNVGRPPGNILWQKMYLHEIKSLTYDKETVQQTEAFYWECSFNITSYFTIQLSANDFNARIRCVVVSPYGNGSLYVNTVPLNFHFGVRHVFINILPERQIFDTTINNITLMCNGDGNPKPTYTWYKRKNKNNILSTSNKYVINDVIQNNSGTYICEVYNFISGETYTASTSVKIAIIENTENGEHSSRNDSNTEGKQTLILKN</sequence>
<keyword evidence="2" id="KW-0472">Membrane</keyword>
<dbReference type="InterPro" id="IPR003599">
    <property type="entry name" value="Ig_sub"/>
</dbReference>
<dbReference type="GO" id="GO:0098609">
    <property type="term" value="P:cell-cell adhesion"/>
    <property type="evidence" value="ECO:0007669"/>
    <property type="project" value="TreeGrafter"/>
</dbReference>
<evidence type="ECO:0000256" key="3">
    <source>
        <dbReference type="ARBA" id="ARBA00023157"/>
    </source>
</evidence>
<dbReference type="GO" id="GO:0050839">
    <property type="term" value="F:cell adhesion molecule binding"/>
    <property type="evidence" value="ECO:0007669"/>
    <property type="project" value="TreeGrafter"/>
</dbReference>
<dbReference type="InterPro" id="IPR036179">
    <property type="entry name" value="Ig-like_dom_sf"/>
</dbReference>
<dbReference type="GO" id="GO:0005911">
    <property type="term" value="C:cell-cell junction"/>
    <property type="evidence" value="ECO:0007669"/>
    <property type="project" value="TreeGrafter"/>
</dbReference>
<dbReference type="Gene3D" id="2.60.40.10">
    <property type="entry name" value="Immunoglobulins"/>
    <property type="match status" value="2"/>
</dbReference>
<evidence type="ECO:0000256" key="2">
    <source>
        <dbReference type="ARBA" id="ARBA00023136"/>
    </source>
</evidence>